<proteinExistence type="predicted"/>
<gene>
    <name evidence="2" type="ORF">O6P43_013917</name>
</gene>
<comment type="caution">
    <text evidence="2">The sequence shown here is derived from an EMBL/GenBank/DDBJ whole genome shotgun (WGS) entry which is preliminary data.</text>
</comment>
<reference evidence="2" key="1">
    <citation type="journal article" date="2023" name="Science">
        <title>Elucidation of the pathway for biosynthesis of saponin adjuvants from the soapbark tree.</title>
        <authorList>
            <person name="Reed J."/>
            <person name="Orme A."/>
            <person name="El-Demerdash A."/>
            <person name="Owen C."/>
            <person name="Martin L.B.B."/>
            <person name="Misra R.C."/>
            <person name="Kikuchi S."/>
            <person name="Rejzek M."/>
            <person name="Martin A.C."/>
            <person name="Harkess A."/>
            <person name="Leebens-Mack J."/>
            <person name="Louveau T."/>
            <person name="Stephenson M.J."/>
            <person name="Osbourn A."/>
        </authorList>
    </citation>
    <scope>NUCLEOTIDE SEQUENCE</scope>
    <source>
        <strain evidence="2">S10</strain>
    </source>
</reference>
<name>A0AAD7PR50_QUISA</name>
<evidence type="ECO:0000313" key="3">
    <source>
        <dbReference type="Proteomes" id="UP001163823"/>
    </source>
</evidence>
<feature type="domain" description="Single-stranded DNA binding protein Ssb-like OB fold" evidence="1">
    <location>
        <begin position="2"/>
        <end position="91"/>
    </location>
</feature>
<dbReference type="InterPro" id="IPR048970">
    <property type="entry name" value="OB_Ssb-like"/>
</dbReference>
<keyword evidence="3" id="KW-1185">Reference proteome</keyword>
<dbReference type="PANTHER" id="PTHR31472:SF13">
    <property type="entry name" value="OB DOMAIN-CONTAINING PROTEIN"/>
    <property type="match status" value="1"/>
</dbReference>
<dbReference type="PANTHER" id="PTHR31472">
    <property type="entry name" value="OS05G0244600 PROTEIN"/>
    <property type="match status" value="1"/>
</dbReference>
<accession>A0AAD7PR50</accession>
<dbReference type="AlphaFoldDB" id="A0AAD7PR50"/>
<dbReference type="InterPro" id="IPR012340">
    <property type="entry name" value="NA-bd_OB-fold"/>
</dbReference>
<dbReference type="KEGG" id="qsa:O6P43_013917"/>
<sequence>MLTIKVVSSEPMRSINTKTSQFSMLMDRSSSPTRIGKCLMGDEIGTIIFTARNEQVDIMTPGATLIICNAKIDMFKGSIRLAVDKWGRVEVTEPANFSFVEYKLVNVVEE</sequence>
<dbReference type="Proteomes" id="UP001163823">
    <property type="component" value="Chromosome 6"/>
</dbReference>
<organism evidence="2 3">
    <name type="scientific">Quillaja saponaria</name>
    <name type="common">Soap bark tree</name>
    <dbReference type="NCBI Taxonomy" id="32244"/>
    <lineage>
        <taxon>Eukaryota</taxon>
        <taxon>Viridiplantae</taxon>
        <taxon>Streptophyta</taxon>
        <taxon>Embryophyta</taxon>
        <taxon>Tracheophyta</taxon>
        <taxon>Spermatophyta</taxon>
        <taxon>Magnoliopsida</taxon>
        <taxon>eudicotyledons</taxon>
        <taxon>Gunneridae</taxon>
        <taxon>Pentapetalae</taxon>
        <taxon>rosids</taxon>
        <taxon>fabids</taxon>
        <taxon>Fabales</taxon>
        <taxon>Quillajaceae</taxon>
        <taxon>Quillaja</taxon>
    </lineage>
</organism>
<protein>
    <submittedName>
        <fullName evidence="2">Nucleic acid-binding, OB-fold containing protein</fullName>
    </submittedName>
</protein>
<dbReference type="EMBL" id="JARAOO010000006">
    <property type="protein sequence ID" value="KAJ7964049.1"/>
    <property type="molecule type" value="Genomic_DNA"/>
</dbReference>
<evidence type="ECO:0000313" key="2">
    <source>
        <dbReference type="EMBL" id="KAJ7964049.1"/>
    </source>
</evidence>
<dbReference type="Gene3D" id="2.40.50.140">
    <property type="entry name" value="Nucleic acid-binding proteins"/>
    <property type="match status" value="1"/>
</dbReference>
<dbReference type="Pfam" id="PF21473">
    <property type="entry name" value="OB_Ssb-like"/>
    <property type="match status" value="1"/>
</dbReference>
<evidence type="ECO:0000259" key="1">
    <source>
        <dbReference type="Pfam" id="PF21473"/>
    </source>
</evidence>
<dbReference type="SUPFAM" id="SSF50249">
    <property type="entry name" value="Nucleic acid-binding proteins"/>
    <property type="match status" value="1"/>
</dbReference>